<evidence type="ECO:0000313" key="2">
    <source>
        <dbReference type="EMBL" id="KAF8467905.1"/>
    </source>
</evidence>
<sequence>MMVGDCRCVGCDDLMKGADSILCTVIIWLFTILPLLLAVEGMSFVEHGKQHTSEVAAQFSEEGLTLFVLGVSAVVFVFSLRGLRVLWPTERLEGELPQHDVDCHSNRRRILIVYQATNPALGASSVR</sequence>
<gene>
    <name evidence="2" type="ORF">DFH94DRAFT_777296</name>
</gene>
<evidence type="ECO:0000313" key="3">
    <source>
        <dbReference type="Proteomes" id="UP000759537"/>
    </source>
</evidence>
<keyword evidence="3" id="KW-1185">Reference proteome</keyword>
<dbReference type="AlphaFoldDB" id="A0A9P5JXD0"/>
<dbReference type="Proteomes" id="UP000759537">
    <property type="component" value="Unassembled WGS sequence"/>
</dbReference>
<comment type="caution">
    <text evidence="2">The sequence shown here is derived from an EMBL/GenBank/DDBJ whole genome shotgun (WGS) entry which is preliminary data.</text>
</comment>
<reference evidence="2" key="1">
    <citation type="submission" date="2019-10" db="EMBL/GenBank/DDBJ databases">
        <authorList>
            <consortium name="DOE Joint Genome Institute"/>
            <person name="Kuo A."/>
            <person name="Miyauchi S."/>
            <person name="Kiss E."/>
            <person name="Drula E."/>
            <person name="Kohler A."/>
            <person name="Sanchez-Garcia M."/>
            <person name="Andreopoulos B."/>
            <person name="Barry K.W."/>
            <person name="Bonito G."/>
            <person name="Buee M."/>
            <person name="Carver A."/>
            <person name="Chen C."/>
            <person name="Cichocki N."/>
            <person name="Clum A."/>
            <person name="Culley D."/>
            <person name="Crous P.W."/>
            <person name="Fauchery L."/>
            <person name="Girlanda M."/>
            <person name="Hayes R."/>
            <person name="Keri Z."/>
            <person name="LaButti K."/>
            <person name="Lipzen A."/>
            <person name="Lombard V."/>
            <person name="Magnuson J."/>
            <person name="Maillard F."/>
            <person name="Morin E."/>
            <person name="Murat C."/>
            <person name="Nolan M."/>
            <person name="Ohm R."/>
            <person name="Pangilinan J."/>
            <person name="Pereira M."/>
            <person name="Perotto S."/>
            <person name="Peter M."/>
            <person name="Riley R."/>
            <person name="Sitrit Y."/>
            <person name="Stielow B."/>
            <person name="Szollosi G."/>
            <person name="Zifcakova L."/>
            <person name="Stursova M."/>
            <person name="Spatafora J.W."/>
            <person name="Tedersoo L."/>
            <person name="Vaario L.-M."/>
            <person name="Yamada A."/>
            <person name="Yan M."/>
            <person name="Wang P."/>
            <person name="Xu J."/>
            <person name="Bruns T."/>
            <person name="Baldrian P."/>
            <person name="Vilgalys R."/>
            <person name="Henrissat B."/>
            <person name="Grigoriev I.V."/>
            <person name="Hibbett D."/>
            <person name="Nagy L.G."/>
            <person name="Martin F.M."/>
        </authorList>
    </citation>
    <scope>NUCLEOTIDE SEQUENCE</scope>
    <source>
        <strain evidence="2">Prilba</strain>
    </source>
</reference>
<dbReference type="EMBL" id="WHVB01000034">
    <property type="protein sequence ID" value="KAF8467905.1"/>
    <property type="molecule type" value="Genomic_DNA"/>
</dbReference>
<feature type="transmembrane region" description="Helical" evidence="1">
    <location>
        <begin position="64"/>
        <end position="83"/>
    </location>
</feature>
<reference evidence="2" key="2">
    <citation type="journal article" date="2020" name="Nat. Commun.">
        <title>Large-scale genome sequencing of mycorrhizal fungi provides insights into the early evolution of symbiotic traits.</title>
        <authorList>
            <person name="Miyauchi S."/>
            <person name="Kiss E."/>
            <person name="Kuo A."/>
            <person name="Drula E."/>
            <person name="Kohler A."/>
            <person name="Sanchez-Garcia M."/>
            <person name="Morin E."/>
            <person name="Andreopoulos B."/>
            <person name="Barry K.W."/>
            <person name="Bonito G."/>
            <person name="Buee M."/>
            <person name="Carver A."/>
            <person name="Chen C."/>
            <person name="Cichocki N."/>
            <person name="Clum A."/>
            <person name="Culley D."/>
            <person name="Crous P.W."/>
            <person name="Fauchery L."/>
            <person name="Girlanda M."/>
            <person name="Hayes R.D."/>
            <person name="Keri Z."/>
            <person name="LaButti K."/>
            <person name="Lipzen A."/>
            <person name="Lombard V."/>
            <person name="Magnuson J."/>
            <person name="Maillard F."/>
            <person name="Murat C."/>
            <person name="Nolan M."/>
            <person name="Ohm R.A."/>
            <person name="Pangilinan J."/>
            <person name="Pereira M.F."/>
            <person name="Perotto S."/>
            <person name="Peter M."/>
            <person name="Pfister S."/>
            <person name="Riley R."/>
            <person name="Sitrit Y."/>
            <person name="Stielow J.B."/>
            <person name="Szollosi G."/>
            <person name="Zifcakova L."/>
            <person name="Stursova M."/>
            <person name="Spatafora J.W."/>
            <person name="Tedersoo L."/>
            <person name="Vaario L.M."/>
            <person name="Yamada A."/>
            <person name="Yan M."/>
            <person name="Wang P."/>
            <person name="Xu J."/>
            <person name="Bruns T."/>
            <person name="Baldrian P."/>
            <person name="Vilgalys R."/>
            <person name="Dunand C."/>
            <person name="Henrissat B."/>
            <person name="Grigoriev I.V."/>
            <person name="Hibbett D."/>
            <person name="Nagy L.G."/>
            <person name="Martin F.M."/>
        </authorList>
    </citation>
    <scope>NUCLEOTIDE SEQUENCE</scope>
    <source>
        <strain evidence="2">Prilba</strain>
    </source>
</reference>
<keyword evidence="1" id="KW-1133">Transmembrane helix</keyword>
<keyword evidence="1" id="KW-0812">Transmembrane</keyword>
<keyword evidence="1" id="KW-0472">Membrane</keyword>
<feature type="transmembrane region" description="Helical" evidence="1">
    <location>
        <begin position="21"/>
        <end position="44"/>
    </location>
</feature>
<name>A0A9P5JXD0_9AGAM</name>
<accession>A0A9P5JXD0</accession>
<proteinExistence type="predicted"/>
<organism evidence="2 3">
    <name type="scientific">Russula ochroleuca</name>
    <dbReference type="NCBI Taxonomy" id="152965"/>
    <lineage>
        <taxon>Eukaryota</taxon>
        <taxon>Fungi</taxon>
        <taxon>Dikarya</taxon>
        <taxon>Basidiomycota</taxon>
        <taxon>Agaricomycotina</taxon>
        <taxon>Agaricomycetes</taxon>
        <taxon>Russulales</taxon>
        <taxon>Russulaceae</taxon>
        <taxon>Russula</taxon>
    </lineage>
</organism>
<evidence type="ECO:0000256" key="1">
    <source>
        <dbReference type="SAM" id="Phobius"/>
    </source>
</evidence>
<protein>
    <submittedName>
        <fullName evidence="2">Uncharacterized protein</fullName>
    </submittedName>
</protein>